<dbReference type="Proteomes" id="UP001596166">
    <property type="component" value="Unassembled WGS sequence"/>
</dbReference>
<comment type="pathway">
    <text evidence="2 12">One-carbon metabolism; tetrahydrofolate interconversion.</text>
</comment>
<dbReference type="NCBIfam" id="TIGR00676">
    <property type="entry name" value="fadh2"/>
    <property type="match status" value="1"/>
</dbReference>
<dbReference type="EMBL" id="JBHSLC010000005">
    <property type="protein sequence ID" value="MFC5354128.1"/>
    <property type="molecule type" value="Genomic_DNA"/>
</dbReference>
<evidence type="ECO:0000256" key="1">
    <source>
        <dbReference type="ARBA" id="ARBA00001974"/>
    </source>
</evidence>
<comment type="similarity">
    <text evidence="3 12">Belongs to the methylenetetrahydrofolate reductase family.</text>
</comment>
<dbReference type="Gene3D" id="3.20.20.220">
    <property type="match status" value="1"/>
</dbReference>
<evidence type="ECO:0000256" key="2">
    <source>
        <dbReference type="ARBA" id="ARBA00004777"/>
    </source>
</evidence>
<keyword evidence="7 12" id="KW-0560">Oxidoreductase</keyword>
<evidence type="ECO:0000256" key="11">
    <source>
        <dbReference type="ARBA" id="ARBA00048628"/>
    </source>
</evidence>
<dbReference type="InterPro" id="IPR004620">
    <property type="entry name" value="MTHF_reductase_bac"/>
</dbReference>
<keyword evidence="9" id="KW-0486">Methionine biosynthesis</keyword>
<evidence type="ECO:0000313" key="14">
    <source>
        <dbReference type="Proteomes" id="UP001596166"/>
    </source>
</evidence>
<dbReference type="NCBIfam" id="NF006950">
    <property type="entry name" value="PRK09432.1"/>
    <property type="match status" value="1"/>
</dbReference>
<evidence type="ECO:0000256" key="7">
    <source>
        <dbReference type="ARBA" id="ARBA00023002"/>
    </source>
</evidence>
<dbReference type="Pfam" id="PF02219">
    <property type="entry name" value="MTHFR"/>
    <property type="match status" value="1"/>
</dbReference>
<keyword evidence="6 12" id="KW-0274">FAD</keyword>
<sequence>MTSGTPSVSFEFFPPKTEKMEQSLWQAIQRLAPLAPSFVSVTYGAGGSTRERTHNTVTRIQKETGIPAAAHFTCVGATREEIDAIARTYWDAGIRHLVALRGDPPETEGGVGGRYVPHPGGYAYAADLVAGMKKVADFEISVAAYPESHPEAPSAQFDLDNLKRKVDAGATRAITQFFFDNDAYFRFLDRCAAAGITVPIVPGILPITNFARAVEFAGKCGAAMPQRFAETFEGLDADPETRQLVAATMAAEQCQALQAQGIKDFHFYTLNRSELTVAICRMLGVKAKQPAVS</sequence>
<evidence type="ECO:0000256" key="8">
    <source>
        <dbReference type="ARBA" id="ARBA00023027"/>
    </source>
</evidence>
<organism evidence="13 14">
    <name type="scientific">Azospirillum himalayense</name>
    <dbReference type="NCBI Taxonomy" id="654847"/>
    <lineage>
        <taxon>Bacteria</taxon>
        <taxon>Pseudomonadati</taxon>
        <taxon>Pseudomonadota</taxon>
        <taxon>Alphaproteobacteria</taxon>
        <taxon>Rhodospirillales</taxon>
        <taxon>Azospirillaceae</taxon>
        <taxon>Azospirillum</taxon>
    </lineage>
</organism>
<evidence type="ECO:0000256" key="12">
    <source>
        <dbReference type="RuleBase" id="RU003862"/>
    </source>
</evidence>
<proteinExistence type="inferred from homology"/>
<dbReference type="CDD" id="cd00537">
    <property type="entry name" value="MTHFR"/>
    <property type="match status" value="1"/>
</dbReference>
<evidence type="ECO:0000256" key="4">
    <source>
        <dbReference type="ARBA" id="ARBA00022605"/>
    </source>
</evidence>
<gene>
    <name evidence="13" type="primary">metF</name>
    <name evidence="13" type="ORF">ACFPMG_03820</name>
</gene>
<evidence type="ECO:0000256" key="3">
    <source>
        <dbReference type="ARBA" id="ARBA00006743"/>
    </source>
</evidence>
<comment type="catalytic activity">
    <reaction evidence="11">
        <text>(6S)-5-methyl-5,6,7,8-tetrahydrofolate + NAD(+) = (6R)-5,10-methylene-5,6,7,8-tetrahydrofolate + NADH + H(+)</text>
        <dbReference type="Rhea" id="RHEA:19821"/>
        <dbReference type="ChEBI" id="CHEBI:15378"/>
        <dbReference type="ChEBI" id="CHEBI:15636"/>
        <dbReference type="ChEBI" id="CHEBI:18608"/>
        <dbReference type="ChEBI" id="CHEBI:57540"/>
        <dbReference type="ChEBI" id="CHEBI:57945"/>
        <dbReference type="EC" id="1.5.1.54"/>
    </reaction>
    <physiologicalReaction direction="right-to-left" evidence="11">
        <dbReference type="Rhea" id="RHEA:19823"/>
    </physiologicalReaction>
</comment>
<dbReference type="EC" id="1.5.1.54" evidence="12"/>
<evidence type="ECO:0000256" key="10">
    <source>
        <dbReference type="ARBA" id="ARBA00034478"/>
    </source>
</evidence>
<keyword evidence="5 12" id="KW-0285">Flavoprotein</keyword>
<dbReference type="GO" id="GO:0004489">
    <property type="term" value="F:methylenetetrahydrofolate reductase [NAD(P)H] activity"/>
    <property type="evidence" value="ECO:0007669"/>
    <property type="project" value="UniProtKB-EC"/>
</dbReference>
<reference evidence="14" key="1">
    <citation type="journal article" date="2019" name="Int. J. Syst. Evol. Microbiol.">
        <title>The Global Catalogue of Microorganisms (GCM) 10K type strain sequencing project: providing services to taxonomists for standard genome sequencing and annotation.</title>
        <authorList>
            <consortium name="The Broad Institute Genomics Platform"/>
            <consortium name="The Broad Institute Genome Sequencing Center for Infectious Disease"/>
            <person name="Wu L."/>
            <person name="Ma J."/>
        </authorList>
    </citation>
    <scope>NUCLEOTIDE SEQUENCE [LARGE SCALE GENOMIC DNA]</scope>
    <source>
        <strain evidence="14">CCUG 58760</strain>
    </source>
</reference>
<evidence type="ECO:0000313" key="13">
    <source>
        <dbReference type="EMBL" id="MFC5354128.1"/>
    </source>
</evidence>
<keyword evidence="4" id="KW-0028">Amino-acid biosynthesis</keyword>
<comment type="pathway">
    <text evidence="10">Amino-acid biosynthesis; L-methionine biosynthesis via de novo pathway.</text>
</comment>
<dbReference type="PANTHER" id="PTHR45754:SF3">
    <property type="entry name" value="METHYLENETETRAHYDROFOLATE REDUCTASE (NADPH)"/>
    <property type="match status" value="1"/>
</dbReference>
<accession>A0ABW0G3U4</accession>
<dbReference type="SUPFAM" id="SSF51730">
    <property type="entry name" value="FAD-linked oxidoreductase"/>
    <property type="match status" value="1"/>
</dbReference>
<dbReference type="RefSeq" id="WP_376993892.1">
    <property type="nucleotide sequence ID" value="NZ_JBHSLC010000005.1"/>
</dbReference>
<keyword evidence="14" id="KW-1185">Reference proteome</keyword>
<keyword evidence="8" id="KW-0520">NAD</keyword>
<dbReference type="InterPro" id="IPR003171">
    <property type="entry name" value="Mehydrof_redctse-like"/>
</dbReference>
<evidence type="ECO:0000256" key="9">
    <source>
        <dbReference type="ARBA" id="ARBA00023167"/>
    </source>
</evidence>
<comment type="cofactor">
    <cofactor evidence="1 12">
        <name>FAD</name>
        <dbReference type="ChEBI" id="CHEBI:57692"/>
    </cofactor>
</comment>
<protein>
    <recommendedName>
        <fullName evidence="12">Methylenetetrahydrofolate reductase</fullName>
        <ecNumber evidence="12">1.5.1.54</ecNumber>
    </recommendedName>
</protein>
<dbReference type="InterPro" id="IPR029041">
    <property type="entry name" value="FAD-linked_oxidoreductase-like"/>
</dbReference>
<evidence type="ECO:0000256" key="6">
    <source>
        <dbReference type="ARBA" id="ARBA00022827"/>
    </source>
</evidence>
<dbReference type="PANTHER" id="PTHR45754">
    <property type="entry name" value="METHYLENETETRAHYDROFOLATE REDUCTASE"/>
    <property type="match status" value="1"/>
</dbReference>
<evidence type="ECO:0000256" key="5">
    <source>
        <dbReference type="ARBA" id="ARBA00022630"/>
    </source>
</evidence>
<comment type="caution">
    <text evidence="13">The sequence shown here is derived from an EMBL/GenBank/DDBJ whole genome shotgun (WGS) entry which is preliminary data.</text>
</comment>
<name>A0ABW0G3U4_9PROT</name>